<reference evidence="2 3" key="1">
    <citation type="journal article" date="2013" name="Curr. Biol.">
        <title>The Genome of the Foraminiferan Reticulomyxa filosa.</title>
        <authorList>
            <person name="Glockner G."/>
            <person name="Hulsmann N."/>
            <person name="Schleicher M."/>
            <person name="Noegel A.A."/>
            <person name="Eichinger L."/>
            <person name="Gallinger C."/>
            <person name="Pawlowski J."/>
            <person name="Sierra R."/>
            <person name="Euteneuer U."/>
            <person name="Pillet L."/>
            <person name="Moustafa A."/>
            <person name="Platzer M."/>
            <person name="Groth M."/>
            <person name="Szafranski K."/>
            <person name="Schliwa M."/>
        </authorList>
    </citation>
    <scope>NUCLEOTIDE SEQUENCE [LARGE SCALE GENOMIC DNA]</scope>
</reference>
<sequence>MIENNGLKSNPHGKIKKRVCTFVCIFVFIIKNMTLFVLINRHAPINEKMYLFAPPPFLYTKMFCLMHCIMLKKKIGIGVEIMARFRSTKVLFSFVFFCLKNKNIICCFTDVQDSMQRKNIGKIIIEGWDNKFGKIMKKIIRKKGGKEWKKWGKEYEKEWEK</sequence>
<keyword evidence="1" id="KW-1133">Transmembrane helix</keyword>
<name>X6LGV8_RETFI</name>
<accession>X6LGV8</accession>
<keyword evidence="1" id="KW-0812">Transmembrane</keyword>
<dbReference type="AlphaFoldDB" id="X6LGV8"/>
<proteinExistence type="predicted"/>
<dbReference type="Proteomes" id="UP000023152">
    <property type="component" value="Unassembled WGS sequence"/>
</dbReference>
<gene>
    <name evidence="2" type="ORF">RFI_36217</name>
</gene>
<organism evidence="2 3">
    <name type="scientific">Reticulomyxa filosa</name>
    <dbReference type="NCBI Taxonomy" id="46433"/>
    <lineage>
        <taxon>Eukaryota</taxon>
        <taxon>Sar</taxon>
        <taxon>Rhizaria</taxon>
        <taxon>Retaria</taxon>
        <taxon>Foraminifera</taxon>
        <taxon>Monothalamids</taxon>
        <taxon>Reticulomyxidae</taxon>
        <taxon>Reticulomyxa</taxon>
    </lineage>
</organism>
<evidence type="ECO:0000313" key="2">
    <source>
        <dbReference type="EMBL" id="ETO01223.1"/>
    </source>
</evidence>
<keyword evidence="1" id="KW-0472">Membrane</keyword>
<feature type="transmembrane region" description="Helical" evidence="1">
    <location>
        <begin position="20"/>
        <end position="39"/>
    </location>
</feature>
<keyword evidence="3" id="KW-1185">Reference proteome</keyword>
<feature type="transmembrane region" description="Helical" evidence="1">
    <location>
        <begin position="51"/>
        <end position="71"/>
    </location>
</feature>
<dbReference type="EMBL" id="ASPP01038896">
    <property type="protein sequence ID" value="ETO01223.1"/>
    <property type="molecule type" value="Genomic_DNA"/>
</dbReference>
<protein>
    <submittedName>
        <fullName evidence="2">Uncharacterized protein</fullName>
    </submittedName>
</protein>
<evidence type="ECO:0000256" key="1">
    <source>
        <dbReference type="SAM" id="Phobius"/>
    </source>
</evidence>
<evidence type="ECO:0000313" key="3">
    <source>
        <dbReference type="Proteomes" id="UP000023152"/>
    </source>
</evidence>
<comment type="caution">
    <text evidence="2">The sequence shown here is derived from an EMBL/GenBank/DDBJ whole genome shotgun (WGS) entry which is preliminary data.</text>
</comment>